<protein>
    <recommendedName>
        <fullName evidence="4">DUF4005 domain-containing protein</fullName>
    </recommendedName>
</protein>
<comment type="caution">
    <text evidence="2">The sequence shown here is derived from an EMBL/GenBank/DDBJ whole genome shotgun (WGS) entry which is preliminary data.</text>
</comment>
<name>A0ABQ7APZ2_BRACR</name>
<gene>
    <name evidence="2" type="ORF">DY000_02058616</name>
</gene>
<reference evidence="2 3" key="1">
    <citation type="journal article" date="2020" name="BMC Genomics">
        <title>Intraspecific diversification of the crop wild relative Brassica cretica Lam. using demographic model selection.</title>
        <authorList>
            <person name="Kioukis A."/>
            <person name="Michalopoulou V.A."/>
            <person name="Briers L."/>
            <person name="Pirintsos S."/>
            <person name="Studholme D.J."/>
            <person name="Pavlidis P."/>
            <person name="Sarris P.F."/>
        </authorList>
    </citation>
    <scope>NUCLEOTIDE SEQUENCE [LARGE SCALE GENOMIC DNA]</scope>
    <source>
        <strain evidence="3">cv. PFS-1207/04</strain>
    </source>
</reference>
<dbReference type="EMBL" id="QGKV02001556">
    <property type="protein sequence ID" value="KAF3516161.1"/>
    <property type="molecule type" value="Genomic_DNA"/>
</dbReference>
<evidence type="ECO:0008006" key="4">
    <source>
        <dbReference type="Google" id="ProtNLM"/>
    </source>
</evidence>
<sequence>MGMRHKAGMGSNLNPTSPDGESSVSLALGFSPIPAPSKSDSGVLQKQHAARVGMLIWAQPNREPGEDFRRSLQDSSASGRTPVRLHSLLQPRKGGSSRVQHSYRDLYLQKGPASRRGPLQRTNHVSQKDHGRRVIPGLGTSEVGRRLRE</sequence>
<evidence type="ECO:0000313" key="3">
    <source>
        <dbReference type="Proteomes" id="UP000266723"/>
    </source>
</evidence>
<proteinExistence type="predicted"/>
<dbReference type="Proteomes" id="UP000266723">
    <property type="component" value="Unassembled WGS sequence"/>
</dbReference>
<evidence type="ECO:0000313" key="2">
    <source>
        <dbReference type="EMBL" id="KAF3516161.1"/>
    </source>
</evidence>
<feature type="compositionally biased region" description="Basic and acidic residues" evidence="1">
    <location>
        <begin position="63"/>
        <end position="72"/>
    </location>
</feature>
<organism evidence="2 3">
    <name type="scientific">Brassica cretica</name>
    <name type="common">Mustard</name>
    <dbReference type="NCBI Taxonomy" id="69181"/>
    <lineage>
        <taxon>Eukaryota</taxon>
        <taxon>Viridiplantae</taxon>
        <taxon>Streptophyta</taxon>
        <taxon>Embryophyta</taxon>
        <taxon>Tracheophyta</taxon>
        <taxon>Spermatophyta</taxon>
        <taxon>Magnoliopsida</taxon>
        <taxon>eudicotyledons</taxon>
        <taxon>Gunneridae</taxon>
        <taxon>Pentapetalae</taxon>
        <taxon>rosids</taxon>
        <taxon>malvids</taxon>
        <taxon>Brassicales</taxon>
        <taxon>Brassicaceae</taxon>
        <taxon>Brassiceae</taxon>
        <taxon>Brassica</taxon>
    </lineage>
</organism>
<keyword evidence="3" id="KW-1185">Reference proteome</keyword>
<accession>A0ABQ7APZ2</accession>
<feature type="compositionally biased region" description="Polar residues" evidence="1">
    <location>
        <begin position="11"/>
        <end position="25"/>
    </location>
</feature>
<feature type="region of interest" description="Disordered" evidence="1">
    <location>
        <begin position="1"/>
        <end position="149"/>
    </location>
</feature>
<evidence type="ECO:0000256" key="1">
    <source>
        <dbReference type="SAM" id="MobiDB-lite"/>
    </source>
</evidence>